<feature type="domain" description="TonB-dependent receptor plug" evidence="9">
    <location>
        <begin position="54"/>
        <end position="173"/>
    </location>
</feature>
<reference evidence="10 11" key="1">
    <citation type="submission" date="2020-08" db="EMBL/GenBank/DDBJ databases">
        <title>A Genomic Blueprint of the Chicken Gut Microbiome.</title>
        <authorList>
            <person name="Gilroy R."/>
            <person name="Ravi A."/>
            <person name="Getino M."/>
            <person name="Pursley I."/>
            <person name="Horton D.L."/>
            <person name="Alikhan N.-F."/>
            <person name="Baker D."/>
            <person name="Gharbi K."/>
            <person name="Hall N."/>
            <person name="Watson M."/>
            <person name="Adriaenssens E.M."/>
            <person name="Foster-Nyarko E."/>
            <person name="Jarju S."/>
            <person name="Secka A."/>
            <person name="Antonio M."/>
            <person name="Oren A."/>
            <person name="Chaudhuri R."/>
            <person name="La Ragione R.M."/>
            <person name="Hildebrand F."/>
            <person name="Pallen M.J."/>
        </authorList>
    </citation>
    <scope>NUCLEOTIDE SEQUENCE [LARGE SCALE GENOMIC DNA]</scope>
    <source>
        <strain evidence="10 11">Sa1BUA6</strain>
    </source>
</reference>
<dbReference type="Gene3D" id="2.40.170.20">
    <property type="entry name" value="TonB-dependent receptor, beta-barrel domain"/>
    <property type="match status" value="1"/>
</dbReference>
<comment type="caution">
    <text evidence="10">The sequence shown here is derived from an EMBL/GenBank/DDBJ whole genome shotgun (WGS) entry which is preliminary data.</text>
</comment>
<keyword evidence="6 7" id="KW-0998">Cell outer membrane</keyword>
<evidence type="ECO:0000256" key="2">
    <source>
        <dbReference type="ARBA" id="ARBA00022448"/>
    </source>
</evidence>
<evidence type="ECO:0000256" key="8">
    <source>
        <dbReference type="SAM" id="SignalP"/>
    </source>
</evidence>
<evidence type="ECO:0000256" key="4">
    <source>
        <dbReference type="ARBA" id="ARBA00022692"/>
    </source>
</evidence>
<organism evidence="10 11">
    <name type="scientific">Acinetobacter pecorum</name>
    <dbReference type="NCBI Taxonomy" id="2762215"/>
    <lineage>
        <taxon>Bacteria</taxon>
        <taxon>Pseudomonadati</taxon>
        <taxon>Pseudomonadota</taxon>
        <taxon>Gammaproteobacteria</taxon>
        <taxon>Moraxellales</taxon>
        <taxon>Moraxellaceae</taxon>
        <taxon>Acinetobacter</taxon>
    </lineage>
</organism>
<sequence>MRFAYSPLSIAVLTALSSTVFAEKSDQSEHVKSQASVKFSTIVIQAKTENEVGKTVYNKEDIQQIPNGSKTITELLKVNPNVQFDSNARSGLQQGELNATDISINGSLPYDNKFLINGLSINNNINPGSDAKSNTLNEIMGSSQTVTINADLLCKITLLDSNVGAEFGEFTGGVVSAETCVPQTEIGKIHGSLSYDYTSDHWSDINFPSKEAAEEFENSTSESKQPFFTRQGISATSYGKLAESLGFNAFGSYRRADIPLKTSIDNPDSYEQKRGSNNAGIEFFYTPSDNTVLKIGTQFMESSGDYFLSSTHNSQSSHTSDSQSFYINLKNKLNSVELEQQANYQTQTANRKSATDNISWLKSLTKNWKSSGMQIEGSFGSTQQQEEKLEYSLKALFEPIQTQHTTHTFKMGGGYGHYNAHWKRPVTTSIYSSATGNIANLSCYSNTGHKYDACDEGNGQDGQFLKNRTSYLAGKIEVQQDRWHAFLQDQIQWDKYFTATLGFRADYDSLTKNNNVAPRSSFVFKPFANEQLSFTTGWNRYYGLNAFYNELQDQKGLLIIRQTRDNLSADWKEKAYAGSFTYRSQLDTPYADETMFGINAEYANSRIGLKWVNRKNKNQIRRTESVKDPAISTNRFSYTYDNEGKFESNIYTLSLINISPLKLFGTQHLFSLNADYTETQRNFDSYSTAYYTGTPIIYYDGKLINAEDKPSEIFNTPWTTRLGWNIKFDRIPLSINNFISYQGKVDAMKKISKGYSDKNNEQYDMYTPYTTKNTFYWDVRTTYDIPLNKDLKAILGLTINNVTNRDNFYLDSGIAYPQIGRQFIADVTFKF</sequence>
<protein>
    <submittedName>
        <fullName evidence="10">TonB-dependent receptor</fullName>
    </submittedName>
</protein>
<evidence type="ECO:0000259" key="9">
    <source>
        <dbReference type="Pfam" id="PF07715"/>
    </source>
</evidence>
<dbReference type="Gene3D" id="2.170.130.10">
    <property type="entry name" value="TonB-dependent receptor, plug domain"/>
    <property type="match status" value="1"/>
</dbReference>
<evidence type="ECO:0000256" key="3">
    <source>
        <dbReference type="ARBA" id="ARBA00022452"/>
    </source>
</evidence>
<feature type="signal peptide" evidence="8">
    <location>
        <begin position="1"/>
        <end position="22"/>
    </location>
</feature>
<comment type="similarity">
    <text evidence="7">Belongs to the TonB-dependent receptor family.</text>
</comment>
<evidence type="ECO:0000256" key="5">
    <source>
        <dbReference type="ARBA" id="ARBA00023136"/>
    </source>
</evidence>
<dbReference type="PROSITE" id="PS52016">
    <property type="entry name" value="TONB_DEPENDENT_REC_3"/>
    <property type="match status" value="1"/>
</dbReference>
<dbReference type="InterPro" id="IPR037066">
    <property type="entry name" value="Plug_dom_sf"/>
</dbReference>
<keyword evidence="11" id="KW-1185">Reference proteome</keyword>
<gene>
    <name evidence="10" type="ORF">H9629_02210</name>
</gene>
<keyword evidence="5 7" id="KW-0472">Membrane</keyword>
<keyword evidence="4 7" id="KW-0812">Transmembrane</keyword>
<comment type="subcellular location">
    <subcellularLocation>
        <location evidence="1 7">Cell outer membrane</location>
        <topology evidence="1 7">Multi-pass membrane protein</topology>
    </subcellularLocation>
</comment>
<proteinExistence type="inferred from homology"/>
<dbReference type="RefSeq" id="WP_191730460.1">
    <property type="nucleotide sequence ID" value="NZ_JACSPT010000002.1"/>
</dbReference>
<dbReference type="SUPFAM" id="SSF56935">
    <property type="entry name" value="Porins"/>
    <property type="match status" value="1"/>
</dbReference>
<dbReference type="Proteomes" id="UP000621930">
    <property type="component" value="Unassembled WGS sequence"/>
</dbReference>
<evidence type="ECO:0000256" key="7">
    <source>
        <dbReference type="PROSITE-ProRule" id="PRU01360"/>
    </source>
</evidence>
<dbReference type="InterPro" id="IPR036942">
    <property type="entry name" value="Beta-barrel_TonB_sf"/>
</dbReference>
<evidence type="ECO:0000256" key="1">
    <source>
        <dbReference type="ARBA" id="ARBA00004571"/>
    </source>
</evidence>
<name>A0ABR8VTW5_9GAMM</name>
<keyword evidence="10" id="KW-0675">Receptor</keyword>
<accession>A0ABR8VTW5</accession>
<keyword evidence="3 7" id="KW-1134">Transmembrane beta strand</keyword>
<feature type="chain" id="PRO_5047485145" evidence="8">
    <location>
        <begin position="23"/>
        <end position="831"/>
    </location>
</feature>
<dbReference type="Pfam" id="PF07715">
    <property type="entry name" value="Plug"/>
    <property type="match status" value="1"/>
</dbReference>
<keyword evidence="8" id="KW-0732">Signal</keyword>
<keyword evidence="2 7" id="KW-0813">Transport</keyword>
<dbReference type="InterPro" id="IPR012910">
    <property type="entry name" value="Plug_dom"/>
</dbReference>
<evidence type="ECO:0000313" key="10">
    <source>
        <dbReference type="EMBL" id="MBD8008167.1"/>
    </source>
</evidence>
<evidence type="ECO:0000256" key="6">
    <source>
        <dbReference type="ARBA" id="ARBA00023237"/>
    </source>
</evidence>
<dbReference type="EMBL" id="JACSPT010000002">
    <property type="protein sequence ID" value="MBD8008167.1"/>
    <property type="molecule type" value="Genomic_DNA"/>
</dbReference>
<dbReference type="InterPro" id="IPR039426">
    <property type="entry name" value="TonB-dep_rcpt-like"/>
</dbReference>
<evidence type="ECO:0000313" key="11">
    <source>
        <dbReference type="Proteomes" id="UP000621930"/>
    </source>
</evidence>